<dbReference type="SUPFAM" id="SSF53448">
    <property type="entry name" value="Nucleotide-diphospho-sugar transferases"/>
    <property type="match status" value="1"/>
</dbReference>
<keyword evidence="2" id="KW-0808">Transferase</keyword>
<sequence>MTDPSQDAAQDGAKDRAGPELSVVIPIYNEESILEASVTQLFAELEAAGLEFEVVLAENGSSDATVSIAEQLAARYPARLRWFSYPEPNYGGALREAIFRARGKFVICEEIDLCDVDFHLRALGLLRADQADLVIGSKAMTGAHDKRPLARRTATKIYNGLLRVSLGFSGTDTHGLKAMRRSAVAPIAARCIVDYDVFASELVIRAEREGVRVLEIPVEIEEKRAPSINLARRVPRVLGNLGRLMVSIHLGKDLADLGLDPRRKRS</sequence>
<feature type="domain" description="Glycosyltransferase 2-like" evidence="1">
    <location>
        <begin position="22"/>
        <end position="183"/>
    </location>
</feature>
<dbReference type="AlphaFoldDB" id="A0A0C2D708"/>
<accession>A0A0C2D708</accession>
<dbReference type="PANTHER" id="PTHR10859:SF105">
    <property type="entry name" value="DOLICHYL-PHOSPHATE BETA-D-MANNOSYLTRANSFERASE"/>
    <property type="match status" value="1"/>
</dbReference>
<dbReference type="GO" id="GO:0006487">
    <property type="term" value="P:protein N-linked glycosylation"/>
    <property type="evidence" value="ECO:0007669"/>
    <property type="project" value="TreeGrafter"/>
</dbReference>
<dbReference type="Gene3D" id="3.90.550.10">
    <property type="entry name" value="Spore Coat Polysaccharide Biosynthesis Protein SpsA, Chain A"/>
    <property type="match status" value="1"/>
</dbReference>
<dbReference type="InterPro" id="IPR001173">
    <property type="entry name" value="Glyco_trans_2-like"/>
</dbReference>
<gene>
    <name evidence="2" type="ORF">DB30_06577</name>
</gene>
<evidence type="ECO:0000313" key="2">
    <source>
        <dbReference type="EMBL" id="KIG18966.1"/>
    </source>
</evidence>
<evidence type="ECO:0000259" key="1">
    <source>
        <dbReference type="Pfam" id="PF00535"/>
    </source>
</evidence>
<proteinExistence type="predicted"/>
<dbReference type="EMBL" id="JMCC02000007">
    <property type="protein sequence ID" value="KIG18966.1"/>
    <property type="molecule type" value="Genomic_DNA"/>
</dbReference>
<dbReference type="InterPro" id="IPR029044">
    <property type="entry name" value="Nucleotide-diphossugar_trans"/>
</dbReference>
<comment type="caution">
    <text evidence="2">The sequence shown here is derived from an EMBL/GenBank/DDBJ whole genome shotgun (WGS) entry which is preliminary data.</text>
</comment>
<dbReference type="Pfam" id="PF00535">
    <property type="entry name" value="Glycos_transf_2"/>
    <property type="match status" value="1"/>
</dbReference>
<protein>
    <submittedName>
        <fullName evidence="2">Glycosyl transferase, family 2</fullName>
    </submittedName>
</protein>
<name>A0A0C2D708_9BACT</name>
<dbReference type="RefSeq" id="WP_052546530.1">
    <property type="nucleotide sequence ID" value="NZ_JMCC02000007.1"/>
</dbReference>
<reference evidence="2 3" key="1">
    <citation type="submission" date="2014-12" db="EMBL/GenBank/DDBJ databases">
        <title>Genome assembly of Enhygromyxa salina DSM 15201.</title>
        <authorList>
            <person name="Sharma G."/>
            <person name="Subramanian S."/>
        </authorList>
    </citation>
    <scope>NUCLEOTIDE SEQUENCE [LARGE SCALE GENOMIC DNA]</scope>
    <source>
        <strain evidence="2 3">DSM 15201</strain>
    </source>
</reference>
<evidence type="ECO:0000313" key="3">
    <source>
        <dbReference type="Proteomes" id="UP000031599"/>
    </source>
</evidence>
<dbReference type="Proteomes" id="UP000031599">
    <property type="component" value="Unassembled WGS sequence"/>
</dbReference>
<organism evidence="2 3">
    <name type="scientific">Enhygromyxa salina</name>
    <dbReference type="NCBI Taxonomy" id="215803"/>
    <lineage>
        <taxon>Bacteria</taxon>
        <taxon>Pseudomonadati</taxon>
        <taxon>Myxococcota</taxon>
        <taxon>Polyangia</taxon>
        <taxon>Nannocystales</taxon>
        <taxon>Nannocystaceae</taxon>
        <taxon>Enhygromyxa</taxon>
    </lineage>
</organism>
<dbReference type="GO" id="GO:0016740">
    <property type="term" value="F:transferase activity"/>
    <property type="evidence" value="ECO:0007669"/>
    <property type="project" value="UniProtKB-KW"/>
</dbReference>
<dbReference type="PANTHER" id="PTHR10859">
    <property type="entry name" value="GLYCOSYL TRANSFERASE"/>
    <property type="match status" value="1"/>
</dbReference>